<dbReference type="InterPro" id="IPR036865">
    <property type="entry name" value="CRAL-TRIO_dom_sf"/>
</dbReference>
<dbReference type="InterPro" id="IPR036273">
    <property type="entry name" value="CRAL/TRIO_N_dom_sf"/>
</dbReference>
<protein>
    <recommendedName>
        <fullName evidence="5">CRAL-TRIO domain-containing protein</fullName>
    </recommendedName>
</protein>
<evidence type="ECO:0000259" key="1">
    <source>
        <dbReference type="PROSITE" id="PS50191"/>
    </source>
</evidence>
<organism evidence="3 4">
    <name type="scientific">Cloeon dipterum</name>
    <dbReference type="NCBI Taxonomy" id="197152"/>
    <lineage>
        <taxon>Eukaryota</taxon>
        <taxon>Metazoa</taxon>
        <taxon>Ecdysozoa</taxon>
        <taxon>Arthropoda</taxon>
        <taxon>Hexapoda</taxon>
        <taxon>Insecta</taxon>
        <taxon>Pterygota</taxon>
        <taxon>Palaeoptera</taxon>
        <taxon>Ephemeroptera</taxon>
        <taxon>Pisciforma</taxon>
        <taxon>Baetidae</taxon>
        <taxon>Cloeon</taxon>
    </lineage>
</organism>
<name>A0A8S1BYV4_9INSE</name>
<evidence type="ECO:0000313" key="4">
    <source>
        <dbReference type="Proteomes" id="UP000494165"/>
    </source>
</evidence>
<evidence type="ECO:0000313" key="3">
    <source>
        <dbReference type="EMBL" id="CAB3359189.1"/>
    </source>
</evidence>
<dbReference type="InterPro" id="IPR051064">
    <property type="entry name" value="SEC14/CRAL-TRIO_domain"/>
</dbReference>
<dbReference type="PROSITE" id="PS50191">
    <property type="entry name" value="CRAL_TRIO"/>
    <property type="match status" value="1"/>
</dbReference>
<reference evidence="3 4" key="1">
    <citation type="submission" date="2020-04" db="EMBL/GenBank/DDBJ databases">
        <authorList>
            <person name="Alioto T."/>
            <person name="Alioto T."/>
            <person name="Gomez Garrido J."/>
        </authorList>
    </citation>
    <scope>NUCLEOTIDE SEQUENCE [LARGE SCALE GENOMIC DNA]</scope>
</reference>
<dbReference type="SMART" id="SM00516">
    <property type="entry name" value="SEC14"/>
    <property type="match status" value="1"/>
</dbReference>
<gene>
    <name evidence="3" type="ORF">CLODIP_2_CD05235</name>
</gene>
<dbReference type="CDD" id="cd00170">
    <property type="entry name" value="SEC14"/>
    <property type="match status" value="1"/>
</dbReference>
<dbReference type="Pfam" id="PF00650">
    <property type="entry name" value="CRAL_TRIO"/>
    <property type="match status" value="1"/>
</dbReference>
<dbReference type="EMBL" id="CADEPI010000001">
    <property type="protein sequence ID" value="CAB3359189.1"/>
    <property type="molecule type" value="Genomic_DNA"/>
</dbReference>
<evidence type="ECO:0008006" key="5">
    <source>
        <dbReference type="Google" id="ProtNLM"/>
    </source>
</evidence>
<dbReference type="OrthoDB" id="1434354at2759"/>
<keyword evidence="4" id="KW-1185">Reference proteome</keyword>
<dbReference type="Proteomes" id="UP000494165">
    <property type="component" value="Unassembled WGS sequence"/>
</dbReference>
<dbReference type="SMART" id="SM01100">
    <property type="entry name" value="CRAL_TRIO_N"/>
    <property type="match status" value="1"/>
</dbReference>
<dbReference type="PRINTS" id="PR00180">
    <property type="entry name" value="CRETINALDHBP"/>
</dbReference>
<dbReference type="GO" id="GO:0005737">
    <property type="term" value="C:cytoplasm"/>
    <property type="evidence" value="ECO:0007669"/>
    <property type="project" value="TreeGrafter"/>
</dbReference>
<sequence length="415" mass="46706">MPPVSNRSNAIMDLADDQRFALMKFRRSVSDCLQPGQGDPYLLRWLKARNFDAVAAEKMLRESLQWRAKWDVDRLLTHWEPPLALKQFFPSGICGTDKDGVPIILVPFSGLDIWGLLHSVSKTDFIRMTAMTLEKYLQEAAENLKKAGSPSCAPTLIAVMDMENFSIKPYTWRPAGEVVLSLIHMYEANYPEILKACYIINAPSIFSVAFSIVRPFLHENTVQKIHIFSSNARKWKAALMENISTDQLPAHYGGTQVGINGDTKCTHKVHQGGKVPKNMYQKLEDLKDEIEGAWTSANVKKGDKLQLQYDVAEPGSYLKWEFRTEQHDIQFAVYRCSNDGSRQAVVEPRKVNCQDKNAPEIGVITCDDAPAKYVVEFDNSHSMLRTKKVHYQIVLAPPLTSADSLVDSLASIAVN</sequence>
<dbReference type="SUPFAM" id="SSF52087">
    <property type="entry name" value="CRAL/TRIO domain"/>
    <property type="match status" value="1"/>
</dbReference>
<comment type="caution">
    <text evidence="3">The sequence shown here is derived from an EMBL/GenBank/DDBJ whole genome shotgun (WGS) entry which is preliminary data.</text>
</comment>
<dbReference type="AlphaFoldDB" id="A0A8S1BYV4"/>
<dbReference type="PROSITE" id="PS50866">
    <property type="entry name" value="GOLD"/>
    <property type="match status" value="1"/>
</dbReference>
<dbReference type="InterPro" id="IPR009038">
    <property type="entry name" value="GOLD_dom"/>
</dbReference>
<dbReference type="PANTHER" id="PTHR23324">
    <property type="entry name" value="SEC14 RELATED PROTEIN"/>
    <property type="match status" value="1"/>
</dbReference>
<dbReference type="SUPFAM" id="SSF101576">
    <property type="entry name" value="Supernatant protein factor (SPF), C-terminal domain"/>
    <property type="match status" value="1"/>
</dbReference>
<dbReference type="Gene3D" id="2.60.120.680">
    <property type="entry name" value="GOLD domain"/>
    <property type="match status" value="1"/>
</dbReference>
<dbReference type="PANTHER" id="PTHR23324:SF83">
    <property type="entry name" value="SEC14-LIKE PROTEIN 2"/>
    <property type="match status" value="1"/>
</dbReference>
<accession>A0A8S1BYV4</accession>
<dbReference type="InterPro" id="IPR001251">
    <property type="entry name" value="CRAL-TRIO_dom"/>
</dbReference>
<feature type="domain" description="GOLD" evidence="2">
    <location>
        <begin position="276"/>
        <end position="395"/>
    </location>
</feature>
<dbReference type="SUPFAM" id="SSF46938">
    <property type="entry name" value="CRAL/TRIO N-terminal domain"/>
    <property type="match status" value="1"/>
</dbReference>
<proteinExistence type="predicted"/>
<dbReference type="InterPro" id="IPR036598">
    <property type="entry name" value="GOLD_dom_sf"/>
</dbReference>
<dbReference type="InterPro" id="IPR011074">
    <property type="entry name" value="CRAL/TRIO_N_dom"/>
</dbReference>
<feature type="domain" description="CRAL-TRIO" evidence="1">
    <location>
        <begin position="81"/>
        <end position="260"/>
    </location>
</feature>
<evidence type="ECO:0000259" key="2">
    <source>
        <dbReference type="PROSITE" id="PS50866"/>
    </source>
</evidence>
<dbReference type="Gene3D" id="3.40.525.10">
    <property type="entry name" value="CRAL-TRIO lipid binding domain"/>
    <property type="match status" value="1"/>
</dbReference>